<dbReference type="Pfam" id="PF00903">
    <property type="entry name" value="Glyoxalase"/>
    <property type="match status" value="1"/>
</dbReference>
<dbReference type="PANTHER" id="PTHR36503:SF1">
    <property type="entry name" value="BLR2520 PROTEIN"/>
    <property type="match status" value="1"/>
</dbReference>
<dbReference type="AlphaFoldDB" id="A0A3L7J9H5"/>
<dbReference type="InterPro" id="IPR029068">
    <property type="entry name" value="Glyas_Bleomycin-R_OHBP_Dase"/>
</dbReference>
<dbReference type="EMBL" id="RCWN01000001">
    <property type="protein sequence ID" value="RLQ87333.1"/>
    <property type="molecule type" value="Genomic_DNA"/>
</dbReference>
<keyword evidence="3" id="KW-1185">Reference proteome</keyword>
<reference evidence="2 3" key="1">
    <citation type="submission" date="2018-10" db="EMBL/GenBank/DDBJ databases">
        <title>Notoacmeibacter sp. M2BS9Y-3-1, whole genome shotgun sequence.</title>
        <authorList>
            <person name="Tuo L."/>
        </authorList>
    </citation>
    <scope>NUCLEOTIDE SEQUENCE [LARGE SCALE GENOMIC DNA]</scope>
    <source>
        <strain evidence="2 3">M2BS9Y-3-1</strain>
    </source>
</reference>
<proteinExistence type="predicted"/>
<dbReference type="InterPro" id="IPR037523">
    <property type="entry name" value="VOC_core"/>
</dbReference>
<gene>
    <name evidence="2" type="ORF">D8780_03035</name>
</gene>
<comment type="caution">
    <text evidence="2">The sequence shown here is derived from an EMBL/GenBank/DDBJ whole genome shotgun (WGS) entry which is preliminary data.</text>
</comment>
<dbReference type="PANTHER" id="PTHR36503">
    <property type="entry name" value="BLR2520 PROTEIN"/>
    <property type="match status" value="1"/>
</dbReference>
<dbReference type="Proteomes" id="UP000281094">
    <property type="component" value="Unassembled WGS sequence"/>
</dbReference>
<organism evidence="2 3">
    <name type="scientific">Notoacmeibacter ruber</name>
    <dbReference type="NCBI Taxonomy" id="2670375"/>
    <lineage>
        <taxon>Bacteria</taxon>
        <taxon>Pseudomonadati</taxon>
        <taxon>Pseudomonadota</taxon>
        <taxon>Alphaproteobacteria</taxon>
        <taxon>Hyphomicrobiales</taxon>
        <taxon>Notoacmeibacteraceae</taxon>
        <taxon>Notoacmeibacter</taxon>
    </lineage>
</organism>
<protein>
    <submittedName>
        <fullName evidence="2">VOC family protein</fullName>
    </submittedName>
</protein>
<dbReference type="SUPFAM" id="SSF54593">
    <property type="entry name" value="Glyoxalase/Bleomycin resistance protein/Dihydroxybiphenyl dioxygenase"/>
    <property type="match status" value="1"/>
</dbReference>
<name>A0A3L7J9H5_9HYPH</name>
<dbReference type="InterPro" id="IPR004360">
    <property type="entry name" value="Glyas_Fos-R_dOase_dom"/>
</dbReference>
<evidence type="ECO:0000259" key="1">
    <source>
        <dbReference type="PROSITE" id="PS51819"/>
    </source>
</evidence>
<dbReference type="Gene3D" id="3.10.180.10">
    <property type="entry name" value="2,3-Dihydroxybiphenyl 1,2-Dioxygenase, domain 1"/>
    <property type="match status" value="1"/>
</dbReference>
<dbReference type="CDD" id="cd07251">
    <property type="entry name" value="VOC_like"/>
    <property type="match status" value="1"/>
</dbReference>
<feature type="domain" description="VOC" evidence="1">
    <location>
        <begin position="12"/>
        <end position="134"/>
    </location>
</feature>
<evidence type="ECO:0000313" key="2">
    <source>
        <dbReference type="EMBL" id="RLQ87333.1"/>
    </source>
</evidence>
<evidence type="ECO:0000313" key="3">
    <source>
        <dbReference type="Proteomes" id="UP000281094"/>
    </source>
</evidence>
<sequence>MTMAATPPLPPRMTLVTLGVADIARSTAFYEKLGWSKSSASNENVTFFHMDGTKLGLFGRSALADDARVENSSGGFSGVTLAINFDSEQEVDAAYDHAVSIGAKATKRPEKVFWGGYSGYFADPDGHLWELAHNPFAPLDKDGQMELPE</sequence>
<accession>A0A3L7J9H5</accession>
<dbReference type="RefSeq" id="WP_121644301.1">
    <property type="nucleotide sequence ID" value="NZ_RCWN01000001.1"/>
</dbReference>
<dbReference type="PROSITE" id="PS51819">
    <property type="entry name" value="VOC"/>
    <property type="match status" value="1"/>
</dbReference>